<dbReference type="InterPro" id="IPR007055">
    <property type="entry name" value="BON_dom"/>
</dbReference>
<protein>
    <submittedName>
        <fullName evidence="3">BON domain protein</fullName>
    </submittedName>
</protein>
<keyword evidence="4" id="KW-1185">Reference proteome</keyword>
<feature type="signal peptide" evidence="1">
    <location>
        <begin position="1"/>
        <end position="22"/>
    </location>
</feature>
<evidence type="ECO:0000256" key="1">
    <source>
        <dbReference type="SAM" id="SignalP"/>
    </source>
</evidence>
<organism evidence="3 4">
    <name type="scientific">Stieleria magnilauensis</name>
    <dbReference type="NCBI Taxonomy" id="2527963"/>
    <lineage>
        <taxon>Bacteria</taxon>
        <taxon>Pseudomonadati</taxon>
        <taxon>Planctomycetota</taxon>
        <taxon>Planctomycetia</taxon>
        <taxon>Pirellulales</taxon>
        <taxon>Pirellulaceae</taxon>
        <taxon>Stieleria</taxon>
    </lineage>
</organism>
<gene>
    <name evidence="3" type="ORF">TBK1r_41120</name>
</gene>
<dbReference type="Gene3D" id="3.30.1340.30">
    <property type="match status" value="1"/>
</dbReference>
<keyword evidence="1" id="KW-0732">Signal</keyword>
<dbReference type="PROSITE" id="PS50914">
    <property type="entry name" value="BON"/>
    <property type="match status" value="1"/>
</dbReference>
<dbReference type="Pfam" id="PF04972">
    <property type="entry name" value="BON"/>
    <property type="match status" value="1"/>
</dbReference>
<feature type="domain" description="BON" evidence="2">
    <location>
        <begin position="33"/>
        <end position="101"/>
    </location>
</feature>
<sequence length="198" mass="22273">MNVIKSAATLVLAVIVVSPALADRNGDRVRQPPDQVIEFGIRDELQSRFRLDHPDVKARVMAGKVTLEGEVSSFNDRMQLEQQIKQIDGVRYVHNRLHVKRFAFDREPLQQRWQDDKLGLADQRNFRGEIQWKGGDEMIVSVFDEGPVEVTLDESTYVTLDGKRVADSMLGQGLLVSIQAKQDRGELVAQAVAAHSPK</sequence>
<dbReference type="RefSeq" id="WP_145214444.1">
    <property type="nucleotide sequence ID" value="NZ_CP036432.1"/>
</dbReference>
<proteinExistence type="predicted"/>
<evidence type="ECO:0000313" key="3">
    <source>
        <dbReference type="EMBL" id="QDV85158.1"/>
    </source>
</evidence>
<evidence type="ECO:0000259" key="2">
    <source>
        <dbReference type="PROSITE" id="PS50914"/>
    </source>
</evidence>
<accession>A0ABX5XT14</accession>
<dbReference type="EMBL" id="CP036432">
    <property type="protein sequence ID" value="QDV85158.1"/>
    <property type="molecule type" value="Genomic_DNA"/>
</dbReference>
<reference evidence="3 4" key="1">
    <citation type="submission" date="2019-02" db="EMBL/GenBank/DDBJ databases">
        <title>Deep-cultivation of Planctomycetes and their phenomic and genomic characterization uncovers novel biology.</title>
        <authorList>
            <person name="Wiegand S."/>
            <person name="Jogler M."/>
            <person name="Boedeker C."/>
            <person name="Pinto D."/>
            <person name="Vollmers J."/>
            <person name="Rivas-Marin E."/>
            <person name="Kohn T."/>
            <person name="Peeters S.H."/>
            <person name="Heuer A."/>
            <person name="Rast P."/>
            <person name="Oberbeckmann S."/>
            <person name="Bunk B."/>
            <person name="Jeske O."/>
            <person name="Meyerdierks A."/>
            <person name="Storesund J.E."/>
            <person name="Kallscheuer N."/>
            <person name="Luecker S."/>
            <person name="Lage O.M."/>
            <person name="Pohl T."/>
            <person name="Merkel B.J."/>
            <person name="Hornburger P."/>
            <person name="Mueller R.-W."/>
            <person name="Bruemmer F."/>
            <person name="Labrenz M."/>
            <person name="Spormann A.M."/>
            <person name="Op den Camp H."/>
            <person name="Overmann J."/>
            <person name="Amann R."/>
            <person name="Jetten M.S.M."/>
            <person name="Mascher T."/>
            <person name="Medema M.H."/>
            <person name="Devos D.P."/>
            <person name="Kaster A.-K."/>
            <person name="Ovreas L."/>
            <person name="Rohde M."/>
            <person name="Galperin M.Y."/>
            <person name="Jogler C."/>
        </authorList>
    </citation>
    <scope>NUCLEOTIDE SEQUENCE [LARGE SCALE GENOMIC DNA]</scope>
    <source>
        <strain evidence="3 4">TBK1r</strain>
    </source>
</reference>
<evidence type="ECO:0000313" key="4">
    <source>
        <dbReference type="Proteomes" id="UP000318081"/>
    </source>
</evidence>
<feature type="chain" id="PRO_5045894214" evidence="1">
    <location>
        <begin position="23"/>
        <end position="198"/>
    </location>
</feature>
<dbReference type="Proteomes" id="UP000318081">
    <property type="component" value="Chromosome"/>
</dbReference>
<name>A0ABX5XT14_9BACT</name>